<gene>
    <name evidence="1" type="ORF">PUN28_016925</name>
</gene>
<keyword evidence="2" id="KW-1185">Reference proteome</keyword>
<dbReference type="EMBL" id="JADYXP020000020">
    <property type="protein sequence ID" value="KAL0103910.1"/>
    <property type="molecule type" value="Genomic_DNA"/>
</dbReference>
<accession>A0AAW2ELV7</accession>
<dbReference type="AlphaFoldDB" id="A0AAW2ELV7"/>
<evidence type="ECO:0000313" key="2">
    <source>
        <dbReference type="Proteomes" id="UP001430953"/>
    </source>
</evidence>
<reference evidence="1 2" key="1">
    <citation type="submission" date="2023-03" db="EMBL/GenBank/DDBJ databases">
        <title>High recombination rates correlate with genetic variation in Cardiocondyla obscurior ants.</title>
        <authorList>
            <person name="Errbii M."/>
        </authorList>
    </citation>
    <scope>NUCLEOTIDE SEQUENCE [LARGE SCALE GENOMIC DNA]</scope>
    <source>
        <strain evidence="1">Alpha-2009</strain>
        <tissue evidence="1">Whole body</tissue>
    </source>
</reference>
<organism evidence="1 2">
    <name type="scientific">Cardiocondyla obscurior</name>
    <dbReference type="NCBI Taxonomy" id="286306"/>
    <lineage>
        <taxon>Eukaryota</taxon>
        <taxon>Metazoa</taxon>
        <taxon>Ecdysozoa</taxon>
        <taxon>Arthropoda</taxon>
        <taxon>Hexapoda</taxon>
        <taxon>Insecta</taxon>
        <taxon>Pterygota</taxon>
        <taxon>Neoptera</taxon>
        <taxon>Endopterygota</taxon>
        <taxon>Hymenoptera</taxon>
        <taxon>Apocrita</taxon>
        <taxon>Aculeata</taxon>
        <taxon>Formicoidea</taxon>
        <taxon>Formicidae</taxon>
        <taxon>Myrmicinae</taxon>
        <taxon>Cardiocondyla</taxon>
    </lineage>
</organism>
<evidence type="ECO:0008006" key="3">
    <source>
        <dbReference type="Google" id="ProtNLM"/>
    </source>
</evidence>
<name>A0AAW2ELV7_9HYME</name>
<protein>
    <recommendedName>
        <fullName evidence="3">Ribosomal protein L14</fullName>
    </recommendedName>
</protein>
<evidence type="ECO:0000313" key="1">
    <source>
        <dbReference type="EMBL" id="KAL0103910.1"/>
    </source>
</evidence>
<dbReference type="Proteomes" id="UP001430953">
    <property type="component" value="Unassembled WGS sequence"/>
</dbReference>
<sequence>MSMLKICLIVSNEPAAGQLVIDNDTSSSGPFCRIIVQSSQCVPRVLLVCRSRTYLMKNGSWLNSLKFCYLLEFVILNKMCQCNLWRAVMTSQLNVYKNNINIKFVEKIDNCYSPLKI</sequence>
<proteinExistence type="predicted"/>
<comment type="caution">
    <text evidence="1">The sequence shown here is derived from an EMBL/GenBank/DDBJ whole genome shotgun (WGS) entry which is preliminary data.</text>
</comment>